<dbReference type="Gene3D" id="1.20.140.40">
    <property type="entry name" value="Invertase/pectin methylesterase inhibitor family protein"/>
    <property type="match status" value="1"/>
</dbReference>
<organism evidence="3 4">
    <name type="scientific">Canna indica</name>
    <name type="common">Indian-shot</name>
    <dbReference type="NCBI Taxonomy" id="4628"/>
    <lineage>
        <taxon>Eukaryota</taxon>
        <taxon>Viridiplantae</taxon>
        <taxon>Streptophyta</taxon>
        <taxon>Embryophyta</taxon>
        <taxon>Tracheophyta</taxon>
        <taxon>Spermatophyta</taxon>
        <taxon>Magnoliopsida</taxon>
        <taxon>Liliopsida</taxon>
        <taxon>Zingiberales</taxon>
        <taxon>Cannaceae</taxon>
        <taxon>Canna</taxon>
    </lineage>
</organism>
<proteinExistence type="predicted"/>
<dbReference type="InterPro" id="IPR035513">
    <property type="entry name" value="Invertase/methylesterase_inhib"/>
</dbReference>
<dbReference type="SUPFAM" id="SSF101148">
    <property type="entry name" value="Plant invertase/pectin methylesterase inhibitor"/>
    <property type="match status" value="1"/>
</dbReference>
<sequence>MKASIPVHRRQTQYAGRALRGDGRRRGALECLPHKEALSVSLTTSGTQKSPSGSWPPSGVEDCLELLEITLDQLNTVLHRQKTATFHDSHTWLSAALTNQATCSESLEAVQALSDISAQVQVLAEHICNLLALHKKVADKIEEDVVAAAGGSAVGNRKLLSVDGGFPEWLSVGDRRLLEASSEEIQADAVVAQDGSGTHSTIGEAIAFVSLASNGGGTKKKKKAVKKKKKKKKKAVKKKSADVSLPGKSPVRNYFFKKKKRAEAGNLPPLS</sequence>
<dbReference type="EMBL" id="CP136893">
    <property type="protein sequence ID" value="WOL03593.1"/>
    <property type="molecule type" value="Genomic_DNA"/>
</dbReference>
<name>A0AAQ3KAF2_9LILI</name>
<keyword evidence="4" id="KW-1185">Reference proteome</keyword>
<evidence type="ECO:0000313" key="4">
    <source>
        <dbReference type="Proteomes" id="UP001327560"/>
    </source>
</evidence>
<protein>
    <recommendedName>
        <fullName evidence="2">Pectinesterase inhibitor domain-containing protein</fullName>
    </recommendedName>
</protein>
<evidence type="ECO:0000313" key="3">
    <source>
        <dbReference type="EMBL" id="WOL03593.1"/>
    </source>
</evidence>
<feature type="region of interest" description="Disordered" evidence="1">
    <location>
        <begin position="215"/>
        <end position="271"/>
    </location>
</feature>
<dbReference type="AlphaFoldDB" id="A0AAQ3KAF2"/>
<dbReference type="NCBIfam" id="TIGR01614">
    <property type="entry name" value="PME_inhib"/>
    <property type="match status" value="1"/>
</dbReference>
<feature type="compositionally biased region" description="Basic residues" evidence="1">
    <location>
        <begin position="218"/>
        <end position="238"/>
    </location>
</feature>
<dbReference type="GO" id="GO:0004857">
    <property type="term" value="F:enzyme inhibitor activity"/>
    <property type="evidence" value="ECO:0007669"/>
    <property type="project" value="InterPro"/>
</dbReference>
<gene>
    <name evidence="3" type="ORF">Cni_G12313</name>
</gene>
<dbReference type="PANTHER" id="PTHR31707">
    <property type="entry name" value="PECTINESTERASE"/>
    <property type="match status" value="1"/>
</dbReference>
<dbReference type="Pfam" id="PF04043">
    <property type="entry name" value="PMEI"/>
    <property type="match status" value="1"/>
</dbReference>
<dbReference type="Proteomes" id="UP001327560">
    <property type="component" value="Chromosome 4"/>
</dbReference>
<dbReference type="InterPro" id="IPR006501">
    <property type="entry name" value="Pectinesterase_inhib_dom"/>
</dbReference>
<reference evidence="3 4" key="1">
    <citation type="submission" date="2023-10" db="EMBL/GenBank/DDBJ databases">
        <title>Chromosome-scale genome assembly provides insights into flower coloration mechanisms of Canna indica.</title>
        <authorList>
            <person name="Li C."/>
        </authorList>
    </citation>
    <scope>NUCLEOTIDE SEQUENCE [LARGE SCALE GENOMIC DNA]</scope>
    <source>
        <tissue evidence="3">Flower</tissue>
    </source>
</reference>
<evidence type="ECO:0000256" key="1">
    <source>
        <dbReference type="SAM" id="MobiDB-lite"/>
    </source>
</evidence>
<accession>A0AAQ3KAF2</accession>
<evidence type="ECO:0000259" key="2">
    <source>
        <dbReference type="Pfam" id="PF04043"/>
    </source>
</evidence>
<feature type="domain" description="Pectinesterase inhibitor" evidence="2">
    <location>
        <begin position="52"/>
        <end position="133"/>
    </location>
</feature>
<dbReference type="CDD" id="cd15798">
    <property type="entry name" value="PMEI-like_3"/>
    <property type="match status" value="1"/>
</dbReference>